<dbReference type="Pfam" id="PF00171">
    <property type="entry name" value="Aldedh"/>
    <property type="match status" value="1"/>
</dbReference>
<comment type="caution">
    <text evidence="6">The sequence shown here is derived from an EMBL/GenBank/DDBJ whole genome shotgun (WGS) entry which is preliminary data.</text>
</comment>
<sequence>MVQIKTLSPVDQSVVVERTEATDAEINTIFANATKSFPRYAKLPLSERIQIATRFLDLVADKSDELSEEITRQMGRPIRYSSIEIKTAIMRGKYMVGIAEEQLADVQADNSDPKIRKFLRKVPKGPVFVIGAWNYPWLITINAVLPALIAGNTVVLKPSPQTPLVAERFVELYSAAGLPEHVLQCIHVGSPDIVSKICQRPELKHISFTGSVAGGRAVDRASALAERDGFISVGLELGGKDPAYVRADIDPKVAAVELVDGAMFNSGQSCCAVERIYVDASIHDAFVEAFVAEAKALVLGDPNDPATTLGPVVSLRSAEAIRAQVSEAVSQGAKAHIDSSHFKASKEGSCFVAPQVLTNVNHSMKCMIEETFGPTVAIQKVSSDEEAIRLMNDSQFGLTASIWTSDKDGQAEPLLRQVEAGTVFMNRCDYPDPSLAWTGCKQSGRGITLSQ</sequence>
<dbReference type="AlphaFoldDB" id="A0A1Y2FK54"/>
<reference evidence="6 7" key="1">
    <citation type="submission" date="2016-07" db="EMBL/GenBank/DDBJ databases">
        <title>Pervasive Adenine N6-methylation of Active Genes in Fungi.</title>
        <authorList>
            <consortium name="DOE Joint Genome Institute"/>
            <person name="Mondo S.J."/>
            <person name="Dannebaum R.O."/>
            <person name="Kuo R.C."/>
            <person name="Labutti K."/>
            <person name="Haridas S."/>
            <person name="Kuo A."/>
            <person name="Salamov A."/>
            <person name="Ahrendt S.R."/>
            <person name="Lipzen A."/>
            <person name="Sullivan W."/>
            <person name="Andreopoulos W.B."/>
            <person name="Clum A."/>
            <person name="Lindquist E."/>
            <person name="Daum C."/>
            <person name="Ramamoorthy G.K."/>
            <person name="Gryganskyi A."/>
            <person name="Culley D."/>
            <person name="Magnuson J.K."/>
            <person name="James T.Y."/>
            <person name="O'Malley M.A."/>
            <person name="Stajich J.E."/>
            <person name="Spatafora J.W."/>
            <person name="Visel A."/>
            <person name="Grigoriev I.V."/>
        </authorList>
    </citation>
    <scope>NUCLEOTIDE SEQUENCE [LARGE SCALE GENOMIC DNA]</scope>
    <source>
        <strain evidence="6 7">12-1054</strain>
    </source>
</reference>
<comment type="similarity">
    <text evidence="1 4">Belongs to the aldehyde dehydrogenase family.</text>
</comment>
<dbReference type="InterPro" id="IPR016162">
    <property type="entry name" value="Ald_DH_N"/>
</dbReference>
<evidence type="ECO:0000256" key="4">
    <source>
        <dbReference type="RuleBase" id="RU003345"/>
    </source>
</evidence>
<dbReference type="Gene3D" id="3.40.309.10">
    <property type="entry name" value="Aldehyde Dehydrogenase, Chain A, domain 2"/>
    <property type="match status" value="1"/>
</dbReference>
<accession>A0A1Y2FK54</accession>
<dbReference type="GeneID" id="63788344"/>
<dbReference type="EMBL" id="MCFI01000007">
    <property type="protein sequence ID" value="ORY83606.1"/>
    <property type="molecule type" value="Genomic_DNA"/>
</dbReference>
<protein>
    <submittedName>
        <fullName evidence="6">Aldehyde dehydrogenase</fullName>
    </submittedName>
</protein>
<evidence type="ECO:0000256" key="1">
    <source>
        <dbReference type="ARBA" id="ARBA00009986"/>
    </source>
</evidence>
<dbReference type="InterPro" id="IPR016163">
    <property type="entry name" value="Ald_DH_C"/>
</dbReference>
<keyword evidence="2 4" id="KW-0560">Oxidoreductase</keyword>
<dbReference type="Gene3D" id="3.40.605.10">
    <property type="entry name" value="Aldehyde Dehydrogenase, Chain A, domain 1"/>
    <property type="match status" value="1"/>
</dbReference>
<dbReference type="InterPro" id="IPR015590">
    <property type="entry name" value="Aldehyde_DH_dom"/>
</dbReference>
<dbReference type="Proteomes" id="UP000193685">
    <property type="component" value="Unassembled WGS sequence"/>
</dbReference>
<dbReference type="STRING" id="56484.A0A1Y2FK54"/>
<evidence type="ECO:0000256" key="3">
    <source>
        <dbReference type="PROSITE-ProRule" id="PRU10007"/>
    </source>
</evidence>
<evidence type="ECO:0000256" key="2">
    <source>
        <dbReference type="ARBA" id="ARBA00023002"/>
    </source>
</evidence>
<dbReference type="CDD" id="cd07102">
    <property type="entry name" value="ALDH_EDX86601"/>
    <property type="match status" value="1"/>
</dbReference>
<dbReference type="OrthoDB" id="310895at2759"/>
<dbReference type="PANTHER" id="PTHR11699">
    <property type="entry name" value="ALDEHYDE DEHYDROGENASE-RELATED"/>
    <property type="match status" value="1"/>
</dbReference>
<dbReference type="InterPro" id="IPR029510">
    <property type="entry name" value="Ald_DH_CS_GLU"/>
</dbReference>
<evidence type="ECO:0000313" key="7">
    <source>
        <dbReference type="Proteomes" id="UP000193685"/>
    </source>
</evidence>
<feature type="domain" description="Aldehyde dehydrogenase" evidence="5">
    <location>
        <begin position="4"/>
        <end position="447"/>
    </location>
</feature>
<organism evidence="6 7">
    <name type="scientific">Protomyces lactucae-debilis</name>
    <dbReference type="NCBI Taxonomy" id="2754530"/>
    <lineage>
        <taxon>Eukaryota</taxon>
        <taxon>Fungi</taxon>
        <taxon>Dikarya</taxon>
        <taxon>Ascomycota</taxon>
        <taxon>Taphrinomycotina</taxon>
        <taxon>Taphrinomycetes</taxon>
        <taxon>Taphrinales</taxon>
        <taxon>Protomycetaceae</taxon>
        <taxon>Protomyces</taxon>
    </lineage>
</organism>
<dbReference type="RefSeq" id="XP_040725901.1">
    <property type="nucleotide sequence ID" value="XM_040871745.1"/>
</dbReference>
<keyword evidence="7" id="KW-1185">Reference proteome</keyword>
<dbReference type="OMA" id="NLVCRVN"/>
<dbReference type="FunFam" id="3.40.309.10:FF:000009">
    <property type="entry name" value="Aldehyde dehydrogenase A"/>
    <property type="match status" value="1"/>
</dbReference>
<dbReference type="PROSITE" id="PS00687">
    <property type="entry name" value="ALDEHYDE_DEHYDR_GLU"/>
    <property type="match status" value="1"/>
</dbReference>
<evidence type="ECO:0000313" key="6">
    <source>
        <dbReference type="EMBL" id="ORY83606.1"/>
    </source>
</evidence>
<dbReference type="SUPFAM" id="SSF53720">
    <property type="entry name" value="ALDH-like"/>
    <property type="match status" value="1"/>
</dbReference>
<dbReference type="GO" id="GO:0016620">
    <property type="term" value="F:oxidoreductase activity, acting on the aldehyde or oxo group of donors, NAD or NADP as acceptor"/>
    <property type="evidence" value="ECO:0007669"/>
    <property type="project" value="InterPro"/>
</dbReference>
<gene>
    <name evidence="6" type="ORF">BCR37DRAFT_397884</name>
</gene>
<evidence type="ECO:0000259" key="5">
    <source>
        <dbReference type="Pfam" id="PF00171"/>
    </source>
</evidence>
<dbReference type="InterPro" id="IPR016161">
    <property type="entry name" value="Ald_DH/histidinol_DH"/>
</dbReference>
<feature type="active site" evidence="3">
    <location>
        <position position="236"/>
    </location>
</feature>
<name>A0A1Y2FK54_PROLT</name>
<proteinExistence type="inferred from homology"/>